<name>A0A8D8RHW3_9HEMI</name>
<dbReference type="SUPFAM" id="SSF53335">
    <property type="entry name" value="S-adenosyl-L-methionine-dependent methyltransferases"/>
    <property type="match status" value="1"/>
</dbReference>
<dbReference type="EMBL" id="HBUF01225841">
    <property type="protein sequence ID" value="CAG6671321.1"/>
    <property type="molecule type" value="Transcribed_RNA"/>
</dbReference>
<comment type="subcellular location">
    <subcellularLocation>
        <location evidence="1">Cytoplasm</location>
    </subcellularLocation>
</comment>
<dbReference type="EMBL" id="HBUF01358562">
    <property type="protein sequence ID" value="CAG6719290.1"/>
    <property type="molecule type" value="Transcribed_RNA"/>
</dbReference>
<evidence type="ECO:0000256" key="1">
    <source>
        <dbReference type="ARBA" id="ARBA00004496"/>
    </source>
</evidence>
<dbReference type="PANTHER" id="PTHR11579:SF0">
    <property type="entry name" value="PROTEIN-L-ISOASPARTATE(D-ASPARTATE) O-METHYLTRANSFERASE"/>
    <property type="match status" value="1"/>
</dbReference>
<keyword evidence="4" id="KW-0963">Cytoplasm</keyword>
<evidence type="ECO:0000313" key="9">
    <source>
        <dbReference type="EMBL" id="CAG6649987.1"/>
    </source>
</evidence>
<keyword evidence="6 9" id="KW-0808">Transferase</keyword>
<dbReference type="EMBL" id="HBUF01160522">
    <property type="protein sequence ID" value="CAG6649988.1"/>
    <property type="molecule type" value="Transcribed_RNA"/>
</dbReference>
<keyword evidence="7" id="KW-0949">S-adenosyl-L-methionine</keyword>
<dbReference type="CDD" id="cd02440">
    <property type="entry name" value="AdoMet_MTases"/>
    <property type="match status" value="1"/>
</dbReference>
<dbReference type="PANTHER" id="PTHR11579">
    <property type="entry name" value="PROTEIN-L-ISOASPARTATE O-METHYLTRANSFERASE"/>
    <property type="match status" value="1"/>
</dbReference>
<dbReference type="EC" id="2.1.1.77" evidence="3"/>
<comment type="similarity">
    <text evidence="2">Belongs to the methyltransferase superfamily. L-isoaspartyl/D-aspartyl protein methyltransferase family.</text>
</comment>
<dbReference type="AlphaFoldDB" id="A0A8D8RHW3"/>
<dbReference type="EMBL" id="HBUF01591708">
    <property type="protein sequence ID" value="CAG6773597.1"/>
    <property type="molecule type" value="Transcribed_RNA"/>
</dbReference>
<organism evidence="9">
    <name type="scientific">Cacopsylla melanoneura</name>
    <dbReference type="NCBI Taxonomy" id="428564"/>
    <lineage>
        <taxon>Eukaryota</taxon>
        <taxon>Metazoa</taxon>
        <taxon>Ecdysozoa</taxon>
        <taxon>Arthropoda</taxon>
        <taxon>Hexapoda</taxon>
        <taxon>Insecta</taxon>
        <taxon>Pterygota</taxon>
        <taxon>Neoptera</taxon>
        <taxon>Paraneoptera</taxon>
        <taxon>Hemiptera</taxon>
        <taxon>Sternorrhyncha</taxon>
        <taxon>Psylloidea</taxon>
        <taxon>Psyllidae</taxon>
        <taxon>Psyllinae</taxon>
        <taxon>Cacopsylla</taxon>
    </lineage>
</organism>
<protein>
    <recommendedName>
        <fullName evidence="3">protein-L-isoaspartate(D-aspartate) O-methyltransferase</fullName>
        <ecNumber evidence="3">2.1.1.77</ecNumber>
    </recommendedName>
</protein>
<reference evidence="9" key="1">
    <citation type="submission" date="2021-05" db="EMBL/GenBank/DDBJ databases">
        <authorList>
            <person name="Alioto T."/>
            <person name="Alioto T."/>
            <person name="Gomez Garrido J."/>
        </authorList>
    </citation>
    <scope>NUCLEOTIDE SEQUENCE</scope>
</reference>
<evidence type="ECO:0000256" key="4">
    <source>
        <dbReference type="ARBA" id="ARBA00022490"/>
    </source>
</evidence>
<dbReference type="Pfam" id="PF01135">
    <property type="entry name" value="PCMT"/>
    <property type="match status" value="1"/>
</dbReference>
<dbReference type="GO" id="GO:0004719">
    <property type="term" value="F:protein-L-isoaspartate (D-aspartate) O-methyltransferase activity"/>
    <property type="evidence" value="ECO:0007669"/>
    <property type="project" value="UniProtKB-EC"/>
</dbReference>
<dbReference type="Gene3D" id="3.40.50.150">
    <property type="entry name" value="Vaccinia Virus protein VP39"/>
    <property type="match status" value="1"/>
</dbReference>
<dbReference type="EMBL" id="HBUF01591710">
    <property type="protein sequence ID" value="CAG6773600.1"/>
    <property type="molecule type" value="Transcribed_RNA"/>
</dbReference>
<dbReference type="GO" id="GO:0032259">
    <property type="term" value="P:methylation"/>
    <property type="evidence" value="ECO:0007669"/>
    <property type="project" value="UniProtKB-KW"/>
</dbReference>
<dbReference type="InterPro" id="IPR000682">
    <property type="entry name" value="PCMT"/>
</dbReference>
<evidence type="ECO:0000256" key="7">
    <source>
        <dbReference type="ARBA" id="ARBA00022691"/>
    </source>
</evidence>
<evidence type="ECO:0000256" key="6">
    <source>
        <dbReference type="ARBA" id="ARBA00022679"/>
    </source>
</evidence>
<accession>A0A8D8RHW3</accession>
<dbReference type="EMBL" id="HBUF01160520">
    <property type="protein sequence ID" value="CAG6649986.1"/>
    <property type="molecule type" value="Transcribed_RNA"/>
</dbReference>
<proteinExistence type="inferred from homology"/>
<dbReference type="GO" id="GO:0005737">
    <property type="term" value="C:cytoplasm"/>
    <property type="evidence" value="ECO:0007669"/>
    <property type="project" value="UniProtKB-SubCell"/>
</dbReference>
<evidence type="ECO:0000256" key="8">
    <source>
        <dbReference type="SAM" id="SignalP"/>
    </source>
</evidence>
<feature type="chain" id="PRO_5036428566" description="protein-L-isoaspartate(D-aspartate) O-methyltransferase" evidence="8">
    <location>
        <begin position="22"/>
        <end position="370"/>
    </location>
</feature>
<dbReference type="EMBL" id="HBUF01160521">
    <property type="protein sequence ID" value="CAG6649987.1"/>
    <property type="molecule type" value="Transcribed_RNA"/>
</dbReference>
<evidence type="ECO:0000256" key="5">
    <source>
        <dbReference type="ARBA" id="ARBA00022603"/>
    </source>
</evidence>
<dbReference type="InterPro" id="IPR029063">
    <property type="entry name" value="SAM-dependent_MTases_sf"/>
</dbReference>
<sequence length="370" mass="43095">MYLYLNLPLLCLLHSKAVVVGQLMYHSYHTYDHYSHSEENDYSHSTTERVFEYHDFVTEPQNMTEYGERVKEYADGYHQLESVLENLDRGQFTLDEPYHIRHSSIGFNAHLDHPFTAARVLVLLMDHLQYPNKSKTEYPLSKPHLNVLDIGSGTGYMTTILAHMVGHEGYVIGLEHVPELVKLAHMALEYDHYHFLQSERVKFILKDGRKGHAEEGPYDIIHVGAACLEVPEEILAQLKPGGRLVFHKGNHYGHAQILTYIDRYPNGTYGEEVQDHEIEKPLEGLLDLKTQMDEFKLRLQGKYTKRYRIDDPREDFRHVVGDKRYGETINIYSISPYMPANYTGYTHEFFVNFDASEHRKQGFERSDMIV</sequence>
<keyword evidence="5 9" id="KW-0489">Methyltransferase</keyword>
<evidence type="ECO:0000256" key="3">
    <source>
        <dbReference type="ARBA" id="ARBA00011890"/>
    </source>
</evidence>
<keyword evidence="8" id="KW-0732">Signal</keyword>
<evidence type="ECO:0000256" key="2">
    <source>
        <dbReference type="ARBA" id="ARBA00005369"/>
    </source>
</evidence>
<feature type="signal peptide" evidence="8">
    <location>
        <begin position="1"/>
        <end position="21"/>
    </location>
</feature>